<dbReference type="Proteomes" id="UP000636479">
    <property type="component" value="Unassembled WGS sequence"/>
</dbReference>
<protein>
    <recommendedName>
        <fullName evidence="3">C2 domain-containing protein</fullName>
    </recommendedName>
</protein>
<dbReference type="RefSeq" id="XP_037220966.1">
    <property type="nucleotide sequence ID" value="XM_037363045.1"/>
</dbReference>
<reference evidence="1" key="1">
    <citation type="submission" date="2020-05" db="EMBL/GenBank/DDBJ databases">
        <title>Mycena genomes resolve the evolution of fungal bioluminescence.</title>
        <authorList>
            <person name="Tsai I.J."/>
        </authorList>
    </citation>
    <scope>NUCLEOTIDE SEQUENCE</scope>
    <source>
        <strain evidence="1">171206Taipei</strain>
    </source>
</reference>
<evidence type="ECO:0000313" key="2">
    <source>
        <dbReference type="Proteomes" id="UP000636479"/>
    </source>
</evidence>
<evidence type="ECO:0000313" key="1">
    <source>
        <dbReference type="EMBL" id="KAF7303994.1"/>
    </source>
</evidence>
<proteinExistence type="predicted"/>
<dbReference type="GeneID" id="59345561"/>
<dbReference type="AlphaFoldDB" id="A0A8H6SRC4"/>
<dbReference type="EMBL" id="JACAZF010000005">
    <property type="protein sequence ID" value="KAF7303994.1"/>
    <property type="molecule type" value="Genomic_DNA"/>
</dbReference>
<dbReference type="SUPFAM" id="SSF49562">
    <property type="entry name" value="C2 domain (Calcium/lipid-binding domain, CaLB)"/>
    <property type="match status" value="1"/>
</dbReference>
<accession>A0A8H6SRC4</accession>
<dbReference type="InterPro" id="IPR035892">
    <property type="entry name" value="C2_domain_sf"/>
</dbReference>
<sequence>MASTAQTYTLQIHKALDFAWKPTHWWNNKRFYVAVAVRGAEIAGCKTHKTDKRLNWNFETNMQVVLHIITMLTFTLLRVPHLDKHEKIGVSEVTVQHLLQQAQLGKEVTLALQHEGHPAGKLVVSIKPWETSTGLHSAENLPVTKLSQSQKGKLDRILDTCKGLSGILNIMASTVPQPFNTPVEVLGVIFEILITHQENEEELKDLQAKLLKGLIDVNEQILKANKYNPIVMESSQELAWYVITI</sequence>
<evidence type="ECO:0008006" key="3">
    <source>
        <dbReference type="Google" id="ProtNLM"/>
    </source>
</evidence>
<comment type="caution">
    <text evidence="1">The sequence shown here is derived from an EMBL/GenBank/DDBJ whole genome shotgun (WGS) entry which is preliminary data.</text>
</comment>
<organism evidence="1 2">
    <name type="scientific">Mycena indigotica</name>
    <dbReference type="NCBI Taxonomy" id="2126181"/>
    <lineage>
        <taxon>Eukaryota</taxon>
        <taxon>Fungi</taxon>
        <taxon>Dikarya</taxon>
        <taxon>Basidiomycota</taxon>
        <taxon>Agaricomycotina</taxon>
        <taxon>Agaricomycetes</taxon>
        <taxon>Agaricomycetidae</taxon>
        <taxon>Agaricales</taxon>
        <taxon>Marasmiineae</taxon>
        <taxon>Mycenaceae</taxon>
        <taxon>Mycena</taxon>
    </lineage>
</organism>
<keyword evidence="2" id="KW-1185">Reference proteome</keyword>
<dbReference type="OrthoDB" id="3046644at2759"/>
<name>A0A8H6SRC4_9AGAR</name>
<gene>
    <name evidence="1" type="ORF">MIND_00630600</name>
</gene>